<organism evidence="3">
    <name type="scientific">Caenorhabditis brenneri</name>
    <name type="common">Nematode worm</name>
    <dbReference type="NCBI Taxonomy" id="135651"/>
    <lineage>
        <taxon>Eukaryota</taxon>
        <taxon>Metazoa</taxon>
        <taxon>Ecdysozoa</taxon>
        <taxon>Nematoda</taxon>
        <taxon>Chromadorea</taxon>
        <taxon>Rhabditida</taxon>
        <taxon>Rhabditina</taxon>
        <taxon>Rhabditomorpha</taxon>
        <taxon>Rhabditoidea</taxon>
        <taxon>Rhabditidae</taxon>
        <taxon>Peloderinae</taxon>
        <taxon>Caenorhabditis</taxon>
    </lineage>
</organism>
<sequence>MLTLIPAVSVSIITIFENRYFVVFANDSKWKKYRIPMSLMNYFFAFVWSIPSFFTVPDQAIARRNTWEMLGNIPDFIRSDQIFVISFEFQYLTISCFIFCLVQVPQTFMYVTLMQRGMKKLRKTARFSEKKLKVQNNFLNAIYIQVSVFMTIIQLPIGYLFISILGSLYIQIGNNCIFLIFFTKWLGIYTGDAVDSSAISKFLSNWRSSENGKWSYIKLQLLL</sequence>
<feature type="transmembrane region" description="Helical" evidence="1">
    <location>
        <begin position="89"/>
        <end position="113"/>
    </location>
</feature>
<proteinExistence type="predicted"/>
<dbReference type="InterPro" id="IPR019422">
    <property type="entry name" value="7TM_GPCR_serpentine_rcpt_Srh"/>
</dbReference>
<evidence type="ECO:0000313" key="3">
    <source>
        <dbReference type="Proteomes" id="UP000008068"/>
    </source>
</evidence>
<dbReference type="eggNOG" id="ENOG502SY7B">
    <property type="taxonomic scope" value="Eukaryota"/>
</dbReference>
<keyword evidence="1" id="KW-0472">Membrane</keyword>
<name>G0M9D6_CAEBE</name>
<feature type="transmembrane region" description="Helical" evidence="1">
    <location>
        <begin position="134"/>
        <end position="153"/>
    </location>
</feature>
<gene>
    <name evidence="2" type="ORF">CAEBREN_13432</name>
</gene>
<feature type="transmembrane region" description="Helical" evidence="1">
    <location>
        <begin position="159"/>
        <end position="182"/>
    </location>
</feature>
<reference evidence="3" key="1">
    <citation type="submission" date="2011-07" db="EMBL/GenBank/DDBJ databases">
        <authorList>
            <consortium name="Caenorhabditis brenneri Sequencing and Analysis Consortium"/>
            <person name="Wilson R.K."/>
        </authorList>
    </citation>
    <scope>NUCLEOTIDE SEQUENCE [LARGE SCALE GENOMIC DNA]</scope>
    <source>
        <strain evidence="3">PB2801</strain>
    </source>
</reference>
<keyword evidence="1" id="KW-0812">Transmembrane</keyword>
<feature type="transmembrane region" description="Helical" evidence="1">
    <location>
        <begin position="39"/>
        <end position="56"/>
    </location>
</feature>
<accession>G0M9D6</accession>
<dbReference type="Proteomes" id="UP000008068">
    <property type="component" value="Unassembled WGS sequence"/>
</dbReference>
<protein>
    <submittedName>
        <fullName evidence="2">Uncharacterized protein</fullName>
    </submittedName>
</protein>
<evidence type="ECO:0000313" key="2">
    <source>
        <dbReference type="EMBL" id="EGT30802.1"/>
    </source>
</evidence>
<dbReference type="OrthoDB" id="5889012at2759"/>
<keyword evidence="1" id="KW-1133">Transmembrane helix</keyword>
<keyword evidence="3" id="KW-1185">Reference proteome</keyword>
<evidence type="ECO:0000256" key="1">
    <source>
        <dbReference type="SAM" id="Phobius"/>
    </source>
</evidence>
<dbReference type="HOGENOM" id="CLU_1241066_0_0_1"/>
<dbReference type="Pfam" id="PF10318">
    <property type="entry name" value="7TM_GPCR_Srh"/>
    <property type="match status" value="1"/>
</dbReference>
<dbReference type="EMBL" id="GL379787">
    <property type="protein sequence ID" value="EGT30802.1"/>
    <property type="molecule type" value="Genomic_DNA"/>
</dbReference>
<dbReference type="AlphaFoldDB" id="G0M9D6"/>
<dbReference type="InParanoid" id="G0M9D6"/>